<accession>A0ABT0WDD6</accession>
<evidence type="ECO:0000313" key="2">
    <source>
        <dbReference type="Proteomes" id="UP001523262"/>
    </source>
</evidence>
<name>A0ABT0WDD6_9BACI</name>
<organism evidence="1 2">
    <name type="scientific">Neobacillus pocheonensis</name>
    <dbReference type="NCBI Taxonomy" id="363869"/>
    <lineage>
        <taxon>Bacteria</taxon>
        <taxon>Bacillati</taxon>
        <taxon>Bacillota</taxon>
        <taxon>Bacilli</taxon>
        <taxon>Bacillales</taxon>
        <taxon>Bacillaceae</taxon>
        <taxon>Neobacillus</taxon>
    </lineage>
</organism>
<dbReference type="Gene3D" id="2.115.10.20">
    <property type="entry name" value="Glycosyl hydrolase domain, family 43"/>
    <property type="match status" value="1"/>
</dbReference>
<dbReference type="EMBL" id="JAMQCR010000002">
    <property type="protein sequence ID" value="MCM2534330.1"/>
    <property type="molecule type" value="Genomic_DNA"/>
</dbReference>
<evidence type="ECO:0000313" key="1">
    <source>
        <dbReference type="EMBL" id="MCM2534330.1"/>
    </source>
</evidence>
<sequence length="52" mass="6258">MTLPRELSIRNCKLIQQPVKELQALRKQQHEIKDVFHQEKKMYDAFTGHHSK</sequence>
<comment type="caution">
    <text evidence="1">The sequence shown here is derived from an EMBL/GenBank/DDBJ whole genome shotgun (WGS) entry which is preliminary data.</text>
</comment>
<keyword evidence="2" id="KW-1185">Reference proteome</keyword>
<gene>
    <name evidence="1" type="ORF">NDK43_20705</name>
</gene>
<dbReference type="InterPro" id="IPR023296">
    <property type="entry name" value="Glyco_hydro_beta-prop_sf"/>
</dbReference>
<proteinExistence type="predicted"/>
<reference evidence="1 2" key="1">
    <citation type="submission" date="2022-06" db="EMBL/GenBank/DDBJ databases">
        <authorList>
            <person name="Jeon C.O."/>
        </authorList>
    </citation>
    <scope>NUCLEOTIDE SEQUENCE [LARGE SCALE GENOMIC DNA]</scope>
    <source>
        <strain evidence="1 2">KCTC 13943</strain>
    </source>
</reference>
<protein>
    <submittedName>
        <fullName evidence="1">Uncharacterized protein</fullName>
    </submittedName>
</protein>
<dbReference type="Proteomes" id="UP001523262">
    <property type="component" value="Unassembled WGS sequence"/>
</dbReference>